<evidence type="ECO:0000256" key="1">
    <source>
        <dbReference type="SAM" id="SignalP"/>
    </source>
</evidence>
<keyword evidence="1" id="KW-0732">Signal</keyword>
<evidence type="ECO:0000313" key="2">
    <source>
        <dbReference type="EMBL" id="RCV05327.1"/>
    </source>
</evidence>
<dbReference type="EMBL" id="CM003528">
    <property type="protein sequence ID" value="RCV05327.1"/>
    <property type="molecule type" value="Genomic_DNA"/>
</dbReference>
<name>A0A368PHS1_SETIT</name>
<gene>
    <name evidence="2" type="ORF">SETIT_1G074900v2</name>
</gene>
<reference evidence="2" key="2">
    <citation type="submission" date="2015-07" db="EMBL/GenBank/DDBJ databases">
        <authorList>
            <person name="Noorani M."/>
        </authorList>
    </citation>
    <scope>NUCLEOTIDE SEQUENCE</scope>
    <source>
        <strain evidence="2">Yugu1</strain>
    </source>
</reference>
<dbReference type="AlphaFoldDB" id="A0A368PHS1"/>
<feature type="chain" id="PRO_5016579015" description="Secreted protein" evidence="1">
    <location>
        <begin position="21"/>
        <end position="94"/>
    </location>
</feature>
<accession>A0A368PHS1</accession>
<evidence type="ECO:0008006" key="3">
    <source>
        <dbReference type="Google" id="ProtNLM"/>
    </source>
</evidence>
<reference evidence="2" key="1">
    <citation type="journal article" date="2012" name="Nat. Biotechnol.">
        <title>Reference genome sequence of the model plant Setaria.</title>
        <authorList>
            <person name="Bennetzen J.L."/>
            <person name="Schmutz J."/>
            <person name="Wang H."/>
            <person name="Percifield R."/>
            <person name="Hawkins J."/>
            <person name="Pontaroli A.C."/>
            <person name="Estep M."/>
            <person name="Feng L."/>
            <person name="Vaughn J.N."/>
            <person name="Grimwood J."/>
            <person name="Jenkins J."/>
            <person name="Barry K."/>
            <person name="Lindquist E."/>
            <person name="Hellsten U."/>
            <person name="Deshpande S."/>
            <person name="Wang X."/>
            <person name="Wu X."/>
            <person name="Mitros T."/>
            <person name="Triplett J."/>
            <person name="Yang X."/>
            <person name="Ye C.Y."/>
            <person name="Mauro-Herrera M."/>
            <person name="Wang L."/>
            <person name="Li P."/>
            <person name="Sharma M."/>
            <person name="Sharma R."/>
            <person name="Ronald P.C."/>
            <person name="Panaud O."/>
            <person name="Kellogg E.A."/>
            <person name="Brutnell T.P."/>
            <person name="Doust A.N."/>
            <person name="Tuskan G.A."/>
            <person name="Rokhsar D."/>
            <person name="Devos K.M."/>
        </authorList>
    </citation>
    <scope>NUCLEOTIDE SEQUENCE [LARGE SCALE GENOMIC DNA]</scope>
    <source>
        <strain evidence="2">Yugu1</strain>
    </source>
</reference>
<feature type="signal peptide" evidence="1">
    <location>
        <begin position="1"/>
        <end position="20"/>
    </location>
</feature>
<organism evidence="2">
    <name type="scientific">Setaria italica</name>
    <name type="common">Foxtail millet</name>
    <name type="synonym">Panicum italicum</name>
    <dbReference type="NCBI Taxonomy" id="4555"/>
    <lineage>
        <taxon>Eukaryota</taxon>
        <taxon>Viridiplantae</taxon>
        <taxon>Streptophyta</taxon>
        <taxon>Embryophyta</taxon>
        <taxon>Tracheophyta</taxon>
        <taxon>Spermatophyta</taxon>
        <taxon>Magnoliopsida</taxon>
        <taxon>Liliopsida</taxon>
        <taxon>Poales</taxon>
        <taxon>Poaceae</taxon>
        <taxon>PACMAD clade</taxon>
        <taxon>Panicoideae</taxon>
        <taxon>Panicodae</taxon>
        <taxon>Paniceae</taxon>
        <taxon>Cenchrinae</taxon>
        <taxon>Setaria</taxon>
    </lineage>
</organism>
<proteinExistence type="predicted"/>
<protein>
    <recommendedName>
        <fullName evidence="3">Secreted protein</fullName>
    </recommendedName>
</protein>
<sequence length="94" mass="10304">MSALWPIFPLFLFPIPLSLRLQFSSYCPQIHSHGCKFLDDYYSNSSLQGMGRRRRTGHGAVAGELWCCDGNQGPLRVAGASRASSQAVASTSRL</sequence>